<evidence type="ECO:0000256" key="1">
    <source>
        <dbReference type="ARBA" id="ARBA00022553"/>
    </source>
</evidence>
<name>A0A9W6BFP8_9CHLO</name>
<comment type="caution">
    <text evidence="5">The sequence shown here is derived from an EMBL/GenBank/DDBJ whole genome shotgun (WGS) entry which is preliminary data.</text>
</comment>
<dbReference type="OrthoDB" id="5837849at2759"/>
<dbReference type="Gene3D" id="1.10.720.30">
    <property type="entry name" value="SAP domain"/>
    <property type="match status" value="1"/>
</dbReference>
<keyword evidence="6" id="KW-1185">Reference proteome</keyword>
<evidence type="ECO:0000256" key="3">
    <source>
        <dbReference type="SAM" id="MobiDB-lite"/>
    </source>
</evidence>
<dbReference type="InterPro" id="IPR036361">
    <property type="entry name" value="SAP_dom_sf"/>
</dbReference>
<protein>
    <recommendedName>
        <fullName evidence="4">SAP domain-containing protein</fullName>
    </recommendedName>
</protein>
<dbReference type="Pfam" id="PF18592">
    <property type="entry name" value="Tho1_MOS11_C"/>
    <property type="match status" value="1"/>
</dbReference>
<organism evidence="5 6">
    <name type="scientific">Pleodorina starrii</name>
    <dbReference type="NCBI Taxonomy" id="330485"/>
    <lineage>
        <taxon>Eukaryota</taxon>
        <taxon>Viridiplantae</taxon>
        <taxon>Chlorophyta</taxon>
        <taxon>core chlorophytes</taxon>
        <taxon>Chlorophyceae</taxon>
        <taxon>CS clade</taxon>
        <taxon>Chlamydomonadales</taxon>
        <taxon>Volvocaceae</taxon>
        <taxon>Pleodorina</taxon>
    </lineage>
</organism>
<dbReference type="PANTHER" id="PTHR46551">
    <property type="entry name" value="SAP DOMAIN-CONTAINING RIBONUCLEOPROTEIN"/>
    <property type="match status" value="1"/>
</dbReference>
<evidence type="ECO:0000259" key="4">
    <source>
        <dbReference type="PROSITE" id="PS50800"/>
    </source>
</evidence>
<feature type="compositionally biased region" description="Low complexity" evidence="3">
    <location>
        <begin position="69"/>
        <end position="91"/>
    </location>
</feature>
<dbReference type="SUPFAM" id="SSF68906">
    <property type="entry name" value="SAP domain"/>
    <property type="match status" value="1"/>
</dbReference>
<evidence type="ECO:0000313" key="5">
    <source>
        <dbReference type="EMBL" id="GLC51234.1"/>
    </source>
</evidence>
<accession>A0A9W6BFP8</accession>
<dbReference type="PROSITE" id="PS50800">
    <property type="entry name" value="SAP"/>
    <property type="match status" value="1"/>
</dbReference>
<keyword evidence="1" id="KW-0597">Phosphoprotein</keyword>
<dbReference type="GO" id="GO:0016973">
    <property type="term" value="P:poly(A)+ mRNA export from nucleus"/>
    <property type="evidence" value="ECO:0007669"/>
    <property type="project" value="TreeGrafter"/>
</dbReference>
<dbReference type="GO" id="GO:0005634">
    <property type="term" value="C:nucleus"/>
    <property type="evidence" value="ECO:0007669"/>
    <property type="project" value="TreeGrafter"/>
</dbReference>
<dbReference type="PANTHER" id="PTHR46551:SF1">
    <property type="entry name" value="SAP DOMAIN-CONTAINING RIBONUCLEOPROTEIN"/>
    <property type="match status" value="1"/>
</dbReference>
<dbReference type="EMBL" id="BRXU01000004">
    <property type="protein sequence ID" value="GLC51234.1"/>
    <property type="molecule type" value="Genomic_DNA"/>
</dbReference>
<dbReference type="InterPro" id="IPR052240">
    <property type="entry name" value="SAP_domain_ribonucleoprotein"/>
</dbReference>
<comment type="similarity">
    <text evidence="2">Belongs to the SAP domain-containing ribonucleoprotein family.</text>
</comment>
<dbReference type="InterPro" id="IPR040746">
    <property type="entry name" value="THO1_MOS11_C"/>
</dbReference>
<dbReference type="SMART" id="SM00513">
    <property type="entry name" value="SAP"/>
    <property type="match status" value="1"/>
</dbReference>
<sequence length="259" mass="28239">MVTLEEVDKLKVNELKAACKELGLEQGGNKADLIARLKAALSQQQGSGPEAEAAVVETAAPEAEEAKQDAAATAAAETTAPKPAEAPDAATNTGSTGDAAAAGPEKSRARIAFSDTEAAKFEATKVQVVNTAPAAADKPKQVTETEKIRLRKERFKDPDTERKKQRAQRFGLVDADLEKDKMLKRAERFGTNHPELEQIKKEQRAARFGIVDEETKKKQRLEKFRPLPNAVKANFNVSIKQDDDFEAKRKARAERFAAS</sequence>
<feature type="domain" description="SAP" evidence="4">
    <location>
        <begin position="7"/>
        <end position="41"/>
    </location>
</feature>
<reference evidence="5 6" key="1">
    <citation type="journal article" date="2023" name="Commun. Biol.">
        <title>Reorganization of the ancestral sex-determining regions during the evolution of trioecy in Pleodorina starrii.</title>
        <authorList>
            <person name="Takahashi K."/>
            <person name="Suzuki S."/>
            <person name="Kawai-Toyooka H."/>
            <person name="Yamamoto K."/>
            <person name="Hamaji T."/>
            <person name="Ootsuki R."/>
            <person name="Yamaguchi H."/>
            <person name="Kawachi M."/>
            <person name="Higashiyama T."/>
            <person name="Nozaki H."/>
        </authorList>
    </citation>
    <scope>NUCLEOTIDE SEQUENCE [LARGE SCALE GENOMIC DNA]</scope>
    <source>
        <strain evidence="5 6">NIES-4479</strain>
    </source>
</reference>
<dbReference type="InterPro" id="IPR003034">
    <property type="entry name" value="SAP_dom"/>
</dbReference>
<feature type="compositionally biased region" description="Low complexity" evidence="3">
    <location>
        <begin position="49"/>
        <end position="61"/>
    </location>
</feature>
<evidence type="ECO:0000256" key="2">
    <source>
        <dbReference type="ARBA" id="ARBA00046328"/>
    </source>
</evidence>
<proteinExistence type="inferred from homology"/>
<dbReference type="AlphaFoldDB" id="A0A9W6BFP8"/>
<dbReference type="Pfam" id="PF02037">
    <property type="entry name" value="SAP"/>
    <property type="match status" value="1"/>
</dbReference>
<evidence type="ECO:0000313" key="6">
    <source>
        <dbReference type="Proteomes" id="UP001165080"/>
    </source>
</evidence>
<gene>
    <name evidence="5" type="primary">PLEST007194</name>
    <name evidence="5" type="ORF">PLESTB_000480700</name>
</gene>
<dbReference type="Proteomes" id="UP001165080">
    <property type="component" value="Unassembled WGS sequence"/>
</dbReference>
<feature type="region of interest" description="Disordered" evidence="3">
    <location>
        <begin position="42"/>
        <end position="111"/>
    </location>
</feature>